<feature type="coiled-coil region" evidence="6">
    <location>
        <begin position="310"/>
        <end position="337"/>
    </location>
</feature>
<dbReference type="PANTHER" id="PTHR14211:SF7">
    <property type="entry name" value="RIBOSOME BIOGENESIS PROTEIN NOP53"/>
    <property type="match status" value="1"/>
</dbReference>
<dbReference type="PANTHER" id="PTHR14211">
    <property type="entry name" value="GLIOMA SUPPRESSOR CANDIDATE REGION GENE 2"/>
    <property type="match status" value="1"/>
</dbReference>
<evidence type="ECO:0000256" key="6">
    <source>
        <dbReference type="SAM" id="Coils"/>
    </source>
</evidence>
<dbReference type="GO" id="GO:0000027">
    <property type="term" value="P:ribosomal large subunit assembly"/>
    <property type="evidence" value="ECO:0007669"/>
    <property type="project" value="UniProtKB-UniRule"/>
</dbReference>
<dbReference type="GO" id="GO:0005730">
    <property type="term" value="C:nucleolus"/>
    <property type="evidence" value="ECO:0007669"/>
    <property type="project" value="UniProtKB-SubCell"/>
</dbReference>
<dbReference type="Pfam" id="PF07767">
    <property type="entry name" value="Nop53"/>
    <property type="match status" value="1"/>
</dbReference>
<proteinExistence type="inferred from homology"/>
<name>A0AAW2I591_9NEOP</name>
<evidence type="ECO:0000256" key="3">
    <source>
        <dbReference type="ARBA" id="ARBA00022517"/>
    </source>
</evidence>
<evidence type="ECO:0000313" key="8">
    <source>
        <dbReference type="EMBL" id="KAL0277003.1"/>
    </source>
</evidence>
<protein>
    <recommendedName>
        <fullName evidence="2 5">Ribosome biogenesis protein NOP53</fullName>
    </recommendedName>
</protein>
<comment type="caution">
    <text evidence="8">The sequence shown here is derived from an EMBL/GenBank/DDBJ whole genome shotgun (WGS) entry which is preliminary data.</text>
</comment>
<dbReference type="GO" id="GO:0008097">
    <property type="term" value="F:5S rRNA binding"/>
    <property type="evidence" value="ECO:0007669"/>
    <property type="project" value="TreeGrafter"/>
</dbReference>
<reference evidence="8" key="1">
    <citation type="journal article" date="2024" name="Gigascience">
        <title>Chromosome-level genome of the poultry shaft louse Menopon gallinae provides insight into the host-switching and adaptive evolution of parasitic lice.</title>
        <authorList>
            <person name="Xu Y."/>
            <person name="Ma L."/>
            <person name="Liu S."/>
            <person name="Liang Y."/>
            <person name="Liu Q."/>
            <person name="He Z."/>
            <person name="Tian L."/>
            <person name="Duan Y."/>
            <person name="Cai W."/>
            <person name="Li H."/>
            <person name="Song F."/>
        </authorList>
    </citation>
    <scope>NUCLEOTIDE SEQUENCE</scope>
    <source>
        <strain evidence="8">Cailab_2023a</strain>
    </source>
</reference>
<feature type="compositionally biased region" description="Polar residues" evidence="7">
    <location>
        <begin position="60"/>
        <end position="78"/>
    </location>
</feature>
<feature type="region of interest" description="Disordered" evidence="7">
    <location>
        <begin position="54"/>
        <end position="85"/>
    </location>
</feature>
<evidence type="ECO:0000256" key="5">
    <source>
        <dbReference type="PIRNR" id="PIRNR017302"/>
    </source>
</evidence>
<feature type="region of interest" description="Disordered" evidence="7">
    <location>
        <begin position="280"/>
        <end position="305"/>
    </location>
</feature>
<feature type="compositionally biased region" description="Basic and acidic residues" evidence="7">
    <location>
        <begin position="438"/>
        <end position="450"/>
    </location>
</feature>
<comment type="similarity">
    <text evidence="1 5">Belongs to the NOP53 family.</text>
</comment>
<organism evidence="8">
    <name type="scientific">Menopon gallinae</name>
    <name type="common">poultry shaft louse</name>
    <dbReference type="NCBI Taxonomy" id="328185"/>
    <lineage>
        <taxon>Eukaryota</taxon>
        <taxon>Metazoa</taxon>
        <taxon>Ecdysozoa</taxon>
        <taxon>Arthropoda</taxon>
        <taxon>Hexapoda</taxon>
        <taxon>Insecta</taxon>
        <taxon>Pterygota</taxon>
        <taxon>Neoptera</taxon>
        <taxon>Paraneoptera</taxon>
        <taxon>Psocodea</taxon>
        <taxon>Troctomorpha</taxon>
        <taxon>Phthiraptera</taxon>
        <taxon>Amblycera</taxon>
        <taxon>Menoponidae</taxon>
        <taxon>Menopon</taxon>
    </lineage>
</organism>
<evidence type="ECO:0000256" key="7">
    <source>
        <dbReference type="SAM" id="MobiDB-lite"/>
    </source>
</evidence>
<keyword evidence="3 5" id="KW-0690">Ribosome biogenesis</keyword>
<evidence type="ECO:0000256" key="2">
    <source>
        <dbReference type="ARBA" id="ARBA00018339"/>
    </source>
</evidence>
<sequence length="450" mass="53214">MATAKRKRVSKKTKKSWRKNVDINDVEDFLEEQRWEERTGFKVSELKDEDLFEIHKTGDNETTTVPLKPTENITSKKPSGSMRLRETSTPVAFSILEKRSAVPDPVIKRNRVKTREEKRHPAVKKIFQERLEKGILTAKQKMSLRDRKKAELERRRRSKIPQFKSDLWGKENELDLDKDWLYEDTVRHTLTNTGNLNVKPPKSIRTKPSQIPAVEPPHPGTSYNPSLKDHRSILELVAETEQKMEKSEKHLKRVTTDMFQKVKQSEADKEWLKEMSAGLADEKQESDEEITGDYTTVNPPVKNKKKTLQKRRRLREANQLQAQIRQKKIEKKKISDMYKLRKFNAMFKKQELKQKSEKMKREKLKELKPFQTKKLSRNKYEEPLLDFSMVEDISGNLRGMKSDSNLLKDRYMSLQKRNILEPTVKHFKKKIKKKKYERAHTKMGWEPKGY</sequence>
<gene>
    <name evidence="8" type="ORF">PYX00_004438</name>
</gene>
<dbReference type="EMBL" id="JARGDH010000002">
    <property type="protein sequence ID" value="KAL0277003.1"/>
    <property type="molecule type" value="Genomic_DNA"/>
</dbReference>
<dbReference type="GO" id="GO:0005654">
    <property type="term" value="C:nucleoplasm"/>
    <property type="evidence" value="ECO:0007669"/>
    <property type="project" value="UniProtKB-SubCell"/>
</dbReference>
<keyword evidence="4 5" id="KW-0539">Nucleus</keyword>
<dbReference type="InterPro" id="IPR011687">
    <property type="entry name" value="Nop53/GLTSCR2"/>
</dbReference>
<dbReference type="AlphaFoldDB" id="A0AAW2I591"/>
<feature type="region of interest" description="Disordered" evidence="7">
    <location>
        <begin position="193"/>
        <end position="227"/>
    </location>
</feature>
<keyword evidence="6" id="KW-0175">Coiled coil</keyword>
<accession>A0AAW2I591</accession>
<dbReference type="GO" id="GO:0006364">
    <property type="term" value="P:rRNA processing"/>
    <property type="evidence" value="ECO:0007669"/>
    <property type="project" value="TreeGrafter"/>
</dbReference>
<feature type="region of interest" description="Disordered" evidence="7">
    <location>
        <begin position="431"/>
        <end position="450"/>
    </location>
</feature>
<evidence type="ECO:0000256" key="4">
    <source>
        <dbReference type="ARBA" id="ARBA00023242"/>
    </source>
</evidence>
<comment type="function">
    <text evidence="5">May play a role in ribosome biogenesis.</text>
</comment>
<evidence type="ECO:0000256" key="1">
    <source>
        <dbReference type="ARBA" id="ARBA00008838"/>
    </source>
</evidence>
<comment type="subcellular location">
    <subcellularLocation>
        <location evidence="5">Nucleus</location>
        <location evidence="5">Nucleolus</location>
    </subcellularLocation>
    <subcellularLocation>
        <location evidence="5">Nucleus</location>
        <location evidence="5">Nucleoplasm</location>
    </subcellularLocation>
</comment>
<dbReference type="PIRSF" id="PIRSF017302">
    <property type="entry name" value="Gltscr2"/>
    <property type="match status" value="1"/>
</dbReference>